<keyword evidence="3" id="KW-0862">Zinc</keyword>
<dbReference type="EMBL" id="SWLB01000007">
    <property type="protein sequence ID" value="KAF3336495.1"/>
    <property type="molecule type" value="Genomic_DNA"/>
</dbReference>
<dbReference type="Pfam" id="PF13831">
    <property type="entry name" value="PHD_2"/>
    <property type="match status" value="1"/>
</dbReference>
<dbReference type="InterPro" id="IPR013083">
    <property type="entry name" value="Znf_RING/FYVE/PHD"/>
</dbReference>
<dbReference type="PANTHER" id="PTHR13793">
    <property type="entry name" value="PHD FINGER PROTEINS"/>
    <property type="match status" value="1"/>
</dbReference>
<dbReference type="SUPFAM" id="SSF57903">
    <property type="entry name" value="FYVE/PHD zinc finger"/>
    <property type="match status" value="1"/>
</dbReference>
<evidence type="ECO:0000256" key="3">
    <source>
        <dbReference type="ARBA" id="ARBA00022833"/>
    </source>
</evidence>
<feature type="domain" description="PHD-type" evidence="4">
    <location>
        <begin position="143"/>
        <end position="177"/>
    </location>
</feature>
<evidence type="ECO:0000259" key="4">
    <source>
        <dbReference type="Pfam" id="PF13831"/>
    </source>
</evidence>
<evidence type="ECO:0000313" key="5">
    <source>
        <dbReference type="EMBL" id="KAF3336495.1"/>
    </source>
</evidence>
<evidence type="ECO:0000256" key="2">
    <source>
        <dbReference type="ARBA" id="ARBA00022771"/>
    </source>
</evidence>
<gene>
    <name evidence="5" type="ORF">FCM35_KLT19081</name>
</gene>
<dbReference type="InterPro" id="IPR011011">
    <property type="entry name" value="Znf_FYVE_PHD"/>
</dbReference>
<protein>
    <submittedName>
        <fullName evidence="5">Histone-lysine N-methyltransferase ATX5-like protein</fullName>
    </submittedName>
</protein>
<keyword evidence="5" id="KW-0808">Transferase</keyword>
<keyword evidence="2" id="KW-0863">Zinc-finger</keyword>
<keyword evidence="6" id="KW-1185">Reference proteome</keyword>
<evidence type="ECO:0000313" key="6">
    <source>
        <dbReference type="Proteomes" id="UP000623129"/>
    </source>
</evidence>
<dbReference type="GO" id="GO:0006357">
    <property type="term" value="P:regulation of transcription by RNA polymerase II"/>
    <property type="evidence" value="ECO:0007669"/>
    <property type="project" value="TreeGrafter"/>
</dbReference>
<organism evidence="5 6">
    <name type="scientific">Carex littledalei</name>
    <dbReference type="NCBI Taxonomy" id="544730"/>
    <lineage>
        <taxon>Eukaryota</taxon>
        <taxon>Viridiplantae</taxon>
        <taxon>Streptophyta</taxon>
        <taxon>Embryophyta</taxon>
        <taxon>Tracheophyta</taxon>
        <taxon>Spermatophyta</taxon>
        <taxon>Magnoliopsida</taxon>
        <taxon>Liliopsida</taxon>
        <taxon>Poales</taxon>
        <taxon>Cyperaceae</taxon>
        <taxon>Cyperoideae</taxon>
        <taxon>Cariceae</taxon>
        <taxon>Carex</taxon>
        <taxon>Carex subgen. Euthyceras</taxon>
    </lineage>
</organism>
<dbReference type="Gene3D" id="3.30.40.10">
    <property type="entry name" value="Zinc/RING finger domain, C3HC4 (zinc finger)"/>
    <property type="match status" value="1"/>
</dbReference>
<dbReference type="Proteomes" id="UP000623129">
    <property type="component" value="Unassembled WGS sequence"/>
</dbReference>
<dbReference type="InterPro" id="IPR042011">
    <property type="entry name" value="ATX3/4/5_PHD"/>
</dbReference>
<keyword evidence="5" id="KW-0489">Methyltransferase</keyword>
<dbReference type="OrthoDB" id="308383at2759"/>
<keyword evidence="1" id="KW-0479">Metal-binding</keyword>
<dbReference type="PANTHER" id="PTHR13793:SF132">
    <property type="entry name" value="HISTONE-LYSINE N-METHYLTRANSFERASE ATX5"/>
    <property type="match status" value="1"/>
</dbReference>
<dbReference type="AlphaFoldDB" id="A0A833VPW8"/>
<name>A0A833VPW8_9POAL</name>
<accession>A0A833VPW8</accession>
<dbReference type="GO" id="GO:0032259">
    <property type="term" value="P:methylation"/>
    <property type="evidence" value="ECO:0007669"/>
    <property type="project" value="UniProtKB-KW"/>
</dbReference>
<dbReference type="InterPro" id="IPR050701">
    <property type="entry name" value="Histone_Mod_Regulator"/>
</dbReference>
<reference evidence="5" key="1">
    <citation type="submission" date="2020-01" db="EMBL/GenBank/DDBJ databases">
        <title>Genome sequence of Kobresia littledalei, the first chromosome-level genome in the family Cyperaceae.</title>
        <authorList>
            <person name="Qu G."/>
        </authorList>
    </citation>
    <scope>NUCLEOTIDE SEQUENCE</scope>
    <source>
        <strain evidence="5">C.B.Clarke</strain>
        <tissue evidence="5">Leaf</tissue>
    </source>
</reference>
<proteinExistence type="predicted"/>
<dbReference type="InterPro" id="IPR019787">
    <property type="entry name" value="Znf_PHD-finger"/>
</dbReference>
<dbReference type="GO" id="GO:0008270">
    <property type="term" value="F:zinc ion binding"/>
    <property type="evidence" value="ECO:0007669"/>
    <property type="project" value="UniProtKB-KW"/>
</dbReference>
<evidence type="ECO:0000256" key="1">
    <source>
        <dbReference type="ARBA" id="ARBA00022723"/>
    </source>
</evidence>
<dbReference type="CDD" id="cd15495">
    <property type="entry name" value="PHD_ATX3_4_5_like"/>
    <property type="match status" value="1"/>
</dbReference>
<comment type="caution">
    <text evidence="5">The sequence shown here is derived from an EMBL/GenBank/DDBJ whole genome shotgun (WGS) entry which is preliminary data.</text>
</comment>
<sequence length="295" mass="33469">MSIAKIDVAIAVLKSETEMPSGSAPRIAVVQDAVLTKRQTERILCNCSQCNGTKLTPARFESHTGSRRKNWKLIVKVKGTDIKLDNLLNGKKPGVAKTTQRNAPITMKQKVEELLQEQYMPVHARWTTEMRAICRWIEDWDYNKIIICNRCQVAVHQECYGARDVNDLTSWVCRACEEPQEKKNCCLCPIKEKCDYVSKSMVRAQNVASLHTYVSHGKQISRFDSYCPDHGDVNKSNALVLCTEEIVFSSMRSQRNNARLSCSRLVRRDTENQSTSCPETDLPLTSSEEACVLEY</sequence>
<dbReference type="GO" id="GO:0008168">
    <property type="term" value="F:methyltransferase activity"/>
    <property type="evidence" value="ECO:0007669"/>
    <property type="project" value="UniProtKB-KW"/>
</dbReference>